<dbReference type="Pfam" id="PF18029">
    <property type="entry name" value="Glyoxalase_6"/>
    <property type="match status" value="1"/>
</dbReference>
<dbReference type="InterPro" id="IPR029068">
    <property type="entry name" value="Glyas_Bleomycin-R_OHBP_Dase"/>
</dbReference>
<reference evidence="3" key="1">
    <citation type="journal article" date="2019" name="Int. J. Syst. Evol. Microbiol.">
        <title>The Global Catalogue of Microorganisms (GCM) 10K type strain sequencing project: providing services to taxonomists for standard genome sequencing and annotation.</title>
        <authorList>
            <consortium name="The Broad Institute Genomics Platform"/>
            <consortium name="The Broad Institute Genome Sequencing Center for Infectious Disease"/>
            <person name="Wu L."/>
            <person name="Ma J."/>
        </authorList>
    </citation>
    <scope>NUCLEOTIDE SEQUENCE [LARGE SCALE GENOMIC DNA]</scope>
    <source>
        <strain evidence="3">ZS-35-S2</strain>
    </source>
</reference>
<dbReference type="Gene3D" id="3.10.180.10">
    <property type="entry name" value="2,3-Dihydroxybiphenyl 1,2-Dioxygenase, domain 1"/>
    <property type="match status" value="1"/>
</dbReference>
<accession>A0ABW1KGJ6</accession>
<gene>
    <name evidence="2" type="ORF">ACFP2T_27610</name>
</gene>
<comment type="caution">
    <text evidence="2">The sequence shown here is derived from an EMBL/GenBank/DDBJ whole genome shotgun (WGS) entry which is preliminary data.</text>
</comment>
<evidence type="ECO:0000313" key="3">
    <source>
        <dbReference type="Proteomes" id="UP001596203"/>
    </source>
</evidence>
<organism evidence="2 3">
    <name type="scientific">Plantactinospora solaniradicis</name>
    <dbReference type="NCBI Taxonomy" id="1723736"/>
    <lineage>
        <taxon>Bacteria</taxon>
        <taxon>Bacillati</taxon>
        <taxon>Actinomycetota</taxon>
        <taxon>Actinomycetes</taxon>
        <taxon>Micromonosporales</taxon>
        <taxon>Micromonosporaceae</taxon>
        <taxon>Plantactinospora</taxon>
    </lineage>
</organism>
<evidence type="ECO:0000259" key="1">
    <source>
        <dbReference type="Pfam" id="PF18029"/>
    </source>
</evidence>
<protein>
    <submittedName>
        <fullName evidence="2">VOC family protein</fullName>
    </submittedName>
</protein>
<dbReference type="EMBL" id="JBHSPR010000023">
    <property type="protein sequence ID" value="MFC6019953.1"/>
    <property type="molecule type" value="Genomic_DNA"/>
</dbReference>
<name>A0ABW1KGJ6_9ACTN</name>
<feature type="domain" description="Glyoxalase-like" evidence="1">
    <location>
        <begin position="2"/>
        <end position="31"/>
    </location>
</feature>
<sequence length="31" mass="3375">MTLGATIHDDHRTSDGQCWAVLLDPAGNEFC</sequence>
<evidence type="ECO:0000313" key="2">
    <source>
        <dbReference type="EMBL" id="MFC6019953.1"/>
    </source>
</evidence>
<proteinExistence type="predicted"/>
<keyword evidence="3" id="KW-1185">Reference proteome</keyword>
<dbReference type="InterPro" id="IPR041581">
    <property type="entry name" value="Glyoxalase_6"/>
</dbReference>
<dbReference type="RefSeq" id="WP_377426509.1">
    <property type="nucleotide sequence ID" value="NZ_JBHSPR010000023.1"/>
</dbReference>
<dbReference type="Proteomes" id="UP001596203">
    <property type="component" value="Unassembled WGS sequence"/>
</dbReference>